<name>A0ABM3EMK8_SALSA</name>
<evidence type="ECO:0000313" key="4">
    <source>
        <dbReference type="Proteomes" id="UP001652741"/>
    </source>
</evidence>
<organism evidence="4 5">
    <name type="scientific">Salmo salar</name>
    <name type="common">Atlantic salmon</name>
    <dbReference type="NCBI Taxonomy" id="8030"/>
    <lineage>
        <taxon>Eukaryota</taxon>
        <taxon>Metazoa</taxon>
        <taxon>Chordata</taxon>
        <taxon>Craniata</taxon>
        <taxon>Vertebrata</taxon>
        <taxon>Euteleostomi</taxon>
        <taxon>Actinopterygii</taxon>
        <taxon>Neopterygii</taxon>
        <taxon>Teleostei</taxon>
        <taxon>Protacanthopterygii</taxon>
        <taxon>Salmoniformes</taxon>
        <taxon>Salmonidae</taxon>
        <taxon>Salmoninae</taxon>
        <taxon>Salmo</taxon>
    </lineage>
</organism>
<sequence>MLSEELKPNTSEKPSENPVTPGPVEPRAEMVSAQPVPEVTASAHDEEFFMEFSLPPEYAEASSSIHKPKPPAYAEVIRGSTTMHLYEDSDPETYFDCKQGVSDFFETEPDELKKRERSGVGRTQGQASHSGALGRKYQKPTALPGCSAVRKHERGVLLSSGSEDYEDAPYDDIKEESEELAQSPGTHRDDSAFYQAPQELRPLRAADDDDSLDREVAVEVGEMTSDEEEFLTSRVVRRRVIIQQDEMTDIPPQTVTEEHYTDQHGHTVVRKVTRKVNRQVMSSEGSQREEVRVEGGAPPGEEGDGYSRVVERTVLRSHRDHSEVRVELGAPPEVTFSERDSDSVWGEEESAEGREVSRVERNAVVVEGDWTETHHGDPTLTSDLPTARDDFTQGQDV</sequence>
<feature type="region of interest" description="Disordered" evidence="3">
    <location>
        <begin position="107"/>
        <end position="211"/>
    </location>
</feature>
<feature type="region of interest" description="Disordered" evidence="3">
    <location>
        <begin position="280"/>
        <end position="397"/>
    </location>
</feature>
<dbReference type="RefSeq" id="XP_045572285.1">
    <property type="nucleotide sequence ID" value="XM_045716329.1"/>
</dbReference>
<feature type="region of interest" description="Disordered" evidence="3">
    <location>
        <begin position="1"/>
        <end position="44"/>
    </location>
</feature>
<keyword evidence="2" id="KW-0040">ANK repeat</keyword>
<feature type="compositionally biased region" description="Basic and acidic residues" evidence="3">
    <location>
        <begin position="351"/>
        <end position="361"/>
    </location>
</feature>
<proteinExistence type="predicted"/>
<protein>
    <submittedName>
        <fullName evidence="5">Ankyrin-2 isoform X5</fullName>
    </submittedName>
</protein>
<dbReference type="InterPro" id="IPR051165">
    <property type="entry name" value="Multifunctional_ANK_Repeat"/>
</dbReference>
<accession>A0ABM3EMK8</accession>
<dbReference type="PANTHER" id="PTHR24123:SF49">
    <property type="entry name" value="ANKYRIN-2-LIKE ISOFORM X1"/>
    <property type="match status" value="1"/>
</dbReference>
<feature type="compositionally biased region" description="Basic and acidic residues" evidence="3">
    <location>
        <begin position="110"/>
        <end position="119"/>
    </location>
</feature>
<dbReference type="GeneID" id="123742385"/>
<evidence type="ECO:0000256" key="3">
    <source>
        <dbReference type="SAM" id="MobiDB-lite"/>
    </source>
</evidence>
<reference evidence="5" key="1">
    <citation type="submission" date="2025-08" db="UniProtKB">
        <authorList>
            <consortium name="RefSeq"/>
        </authorList>
    </citation>
    <scope>IDENTIFICATION</scope>
</reference>
<keyword evidence="1" id="KW-0677">Repeat</keyword>
<dbReference type="PANTHER" id="PTHR24123">
    <property type="entry name" value="ANKYRIN REPEAT-CONTAINING"/>
    <property type="match status" value="1"/>
</dbReference>
<evidence type="ECO:0000256" key="1">
    <source>
        <dbReference type="ARBA" id="ARBA00022737"/>
    </source>
</evidence>
<gene>
    <name evidence="5" type="primary">LOC123742385</name>
</gene>
<evidence type="ECO:0000313" key="5">
    <source>
        <dbReference type="RefSeq" id="XP_045572285.1"/>
    </source>
</evidence>
<keyword evidence="4" id="KW-1185">Reference proteome</keyword>
<feature type="compositionally biased region" description="Acidic residues" evidence="3">
    <location>
        <begin position="163"/>
        <end position="179"/>
    </location>
</feature>
<evidence type="ECO:0000256" key="2">
    <source>
        <dbReference type="ARBA" id="ARBA00023043"/>
    </source>
</evidence>
<dbReference type="Proteomes" id="UP001652741">
    <property type="component" value="Chromosome ssa04"/>
</dbReference>